<reference evidence="3" key="1">
    <citation type="submission" date="2022-03" db="EMBL/GenBank/DDBJ databases">
        <authorList>
            <person name="Tunstrom K."/>
        </authorList>
    </citation>
    <scope>NUCLEOTIDE SEQUENCE</scope>
</reference>
<keyword evidence="2" id="KW-0732">Signal</keyword>
<accession>A0AAU9UUT7</accession>
<protein>
    <submittedName>
        <fullName evidence="3">Uncharacterized protein</fullName>
    </submittedName>
</protein>
<evidence type="ECO:0000256" key="1">
    <source>
        <dbReference type="SAM" id="MobiDB-lite"/>
    </source>
</evidence>
<dbReference type="EMBL" id="CAKOGL010000025">
    <property type="protein sequence ID" value="CAH2102923.1"/>
    <property type="molecule type" value="Genomic_DNA"/>
</dbReference>
<dbReference type="Proteomes" id="UP001153954">
    <property type="component" value="Unassembled WGS sequence"/>
</dbReference>
<keyword evidence="4" id="KW-1185">Reference proteome</keyword>
<gene>
    <name evidence="3" type="ORF">EEDITHA_LOCUS17492</name>
</gene>
<evidence type="ECO:0000256" key="2">
    <source>
        <dbReference type="SAM" id="SignalP"/>
    </source>
</evidence>
<name>A0AAU9UUT7_EUPED</name>
<comment type="caution">
    <text evidence="3">The sequence shown here is derived from an EMBL/GenBank/DDBJ whole genome shotgun (WGS) entry which is preliminary data.</text>
</comment>
<feature type="chain" id="PRO_5043829805" evidence="2">
    <location>
        <begin position="20"/>
        <end position="77"/>
    </location>
</feature>
<feature type="region of interest" description="Disordered" evidence="1">
    <location>
        <begin position="29"/>
        <end position="67"/>
    </location>
</feature>
<evidence type="ECO:0000313" key="4">
    <source>
        <dbReference type="Proteomes" id="UP001153954"/>
    </source>
</evidence>
<sequence length="77" mass="7555">MAKIVSIVLLVLVLSSALAFPERKKRALGLSGLSGGKGGAKAGAAAGAGAIGDSSSSSSSSSESGGCDKYIFLYNIF</sequence>
<dbReference type="AlphaFoldDB" id="A0AAU9UUT7"/>
<evidence type="ECO:0000313" key="3">
    <source>
        <dbReference type="EMBL" id="CAH2102923.1"/>
    </source>
</evidence>
<proteinExistence type="predicted"/>
<feature type="compositionally biased region" description="Gly residues" evidence="1">
    <location>
        <begin position="32"/>
        <end position="41"/>
    </location>
</feature>
<feature type="signal peptide" evidence="2">
    <location>
        <begin position="1"/>
        <end position="19"/>
    </location>
</feature>
<feature type="compositionally biased region" description="Low complexity" evidence="1">
    <location>
        <begin position="42"/>
        <end position="65"/>
    </location>
</feature>
<organism evidence="3 4">
    <name type="scientific">Euphydryas editha</name>
    <name type="common">Edith's checkerspot</name>
    <dbReference type="NCBI Taxonomy" id="104508"/>
    <lineage>
        <taxon>Eukaryota</taxon>
        <taxon>Metazoa</taxon>
        <taxon>Ecdysozoa</taxon>
        <taxon>Arthropoda</taxon>
        <taxon>Hexapoda</taxon>
        <taxon>Insecta</taxon>
        <taxon>Pterygota</taxon>
        <taxon>Neoptera</taxon>
        <taxon>Endopterygota</taxon>
        <taxon>Lepidoptera</taxon>
        <taxon>Glossata</taxon>
        <taxon>Ditrysia</taxon>
        <taxon>Papilionoidea</taxon>
        <taxon>Nymphalidae</taxon>
        <taxon>Nymphalinae</taxon>
        <taxon>Euphydryas</taxon>
    </lineage>
</organism>